<evidence type="ECO:0000256" key="7">
    <source>
        <dbReference type="SAM" id="Phobius"/>
    </source>
</evidence>
<evidence type="ECO:0000256" key="6">
    <source>
        <dbReference type="ARBA" id="ARBA00023136"/>
    </source>
</evidence>
<keyword evidence="6 7" id="KW-0472">Membrane</keyword>
<dbReference type="Proteomes" id="UP001163981">
    <property type="component" value="Chromosome"/>
</dbReference>
<evidence type="ECO:0000313" key="8">
    <source>
        <dbReference type="EMBL" id="UZH55610.1"/>
    </source>
</evidence>
<evidence type="ECO:0000313" key="9">
    <source>
        <dbReference type="Proteomes" id="UP001163981"/>
    </source>
</evidence>
<evidence type="ECO:0000256" key="3">
    <source>
        <dbReference type="ARBA" id="ARBA00022475"/>
    </source>
</evidence>
<dbReference type="EMBL" id="CP069620">
    <property type="protein sequence ID" value="UZH55610.1"/>
    <property type="molecule type" value="Genomic_DNA"/>
</dbReference>
<evidence type="ECO:0000256" key="5">
    <source>
        <dbReference type="ARBA" id="ARBA00022989"/>
    </source>
</evidence>
<gene>
    <name evidence="8" type="ORF">JRG66_01555</name>
</gene>
<feature type="transmembrane region" description="Helical" evidence="7">
    <location>
        <begin position="55"/>
        <end position="76"/>
    </location>
</feature>
<dbReference type="InterPro" id="IPR051907">
    <property type="entry name" value="DoxX-like_oxidoreductase"/>
</dbReference>
<proteinExistence type="inferred from homology"/>
<evidence type="ECO:0000256" key="2">
    <source>
        <dbReference type="ARBA" id="ARBA00006679"/>
    </source>
</evidence>
<dbReference type="InterPro" id="IPR032808">
    <property type="entry name" value="DoxX"/>
</dbReference>
<feature type="transmembrane region" description="Helical" evidence="7">
    <location>
        <begin position="112"/>
        <end position="131"/>
    </location>
</feature>
<dbReference type="PANTHER" id="PTHR33452:SF1">
    <property type="entry name" value="INNER MEMBRANE PROTEIN YPHA-RELATED"/>
    <property type="match status" value="1"/>
</dbReference>
<keyword evidence="9" id="KW-1185">Reference proteome</keyword>
<accession>A0ABY6NRR7</accession>
<dbReference type="RefSeq" id="WP_265163993.1">
    <property type="nucleotide sequence ID" value="NZ_CP069620.1"/>
</dbReference>
<sequence length="148" mass="16304">MLHTFFNRNYTNIQVDVVLLLLRIGVGAMMLVHGLPKLELLMAGGEVQFPGVMGMNPTLSLILAVFAEFFCSILLILGLTTRFATIPLMITMLVAVFVIHANDPFANQELGLHYLLTYLALLILGAGKFSVDAFLIRNVEKQQPANSL</sequence>
<evidence type="ECO:0000256" key="1">
    <source>
        <dbReference type="ARBA" id="ARBA00004651"/>
    </source>
</evidence>
<feature type="transmembrane region" description="Helical" evidence="7">
    <location>
        <begin position="83"/>
        <end position="100"/>
    </location>
</feature>
<keyword evidence="4 7" id="KW-0812">Transmembrane</keyword>
<reference evidence="8" key="1">
    <citation type="submission" date="2021-02" db="EMBL/GenBank/DDBJ databases">
        <title>Salinimicrobium sp. nov. isolated from seawater in Tongyeong, Republic of Korea.</title>
        <authorList>
            <person name="Lee S.-J."/>
        </authorList>
    </citation>
    <scope>NUCLEOTIDE SEQUENCE</scope>
    <source>
        <strain evidence="8">HN-2-9-2</strain>
    </source>
</reference>
<keyword evidence="3" id="KW-1003">Cell membrane</keyword>
<name>A0ABY6NRR7_9FLAO</name>
<comment type="subcellular location">
    <subcellularLocation>
        <location evidence="1">Cell membrane</location>
        <topology evidence="1">Multi-pass membrane protein</topology>
    </subcellularLocation>
</comment>
<dbReference type="Pfam" id="PF07681">
    <property type="entry name" value="DoxX"/>
    <property type="match status" value="1"/>
</dbReference>
<protein>
    <submittedName>
        <fullName evidence="8">DoxX family protein</fullName>
    </submittedName>
</protein>
<evidence type="ECO:0000256" key="4">
    <source>
        <dbReference type="ARBA" id="ARBA00022692"/>
    </source>
</evidence>
<dbReference type="PANTHER" id="PTHR33452">
    <property type="entry name" value="OXIDOREDUCTASE CATD-RELATED"/>
    <property type="match status" value="1"/>
</dbReference>
<organism evidence="8 9">
    <name type="scientific">Salinimicrobium tongyeongense</name>
    <dbReference type="NCBI Taxonomy" id="2809707"/>
    <lineage>
        <taxon>Bacteria</taxon>
        <taxon>Pseudomonadati</taxon>
        <taxon>Bacteroidota</taxon>
        <taxon>Flavobacteriia</taxon>
        <taxon>Flavobacteriales</taxon>
        <taxon>Flavobacteriaceae</taxon>
        <taxon>Salinimicrobium</taxon>
    </lineage>
</organism>
<comment type="similarity">
    <text evidence="2">Belongs to the DoxX family.</text>
</comment>
<keyword evidence="5 7" id="KW-1133">Transmembrane helix</keyword>
<feature type="transmembrane region" description="Helical" evidence="7">
    <location>
        <begin position="12"/>
        <end position="35"/>
    </location>
</feature>